<dbReference type="InterPro" id="IPR036186">
    <property type="entry name" value="Serpin_sf"/>
</dbReference>
<evidence type="ECO:0000256" key="1">
    <source>
        <dbReference type="RuleBase" id="RU000411"/>
    </source>
</evidence>
<dbReference type="EMBL" id="DSXR01000127">
    <property type="protein sequence ID" value="HGS88423.1"/>
    <property type="molecule type" value="Genomic_DNA"/>
</dbReference>
<dbReference type="PROSITE" id="PS00284">
    <property type="entry name" value="SERPIN"/>
    <property type="match status" value="1"/>
</dbReference>
<dbReference type="InterPro" id="IPR042178">
    <property type="entry name" value="Serpin_sf_1"/>
</dbReference>
<dbReference type="GO" id="GO:0004867">
    <property type="term" value="F:serine-type endopeptidase inhibitor activity"/>
    <property type="evidence" value="ECO:0007669"/>
    <property type="project" value="InterPro"/>
</dbReference>
<evidence type="ECO:0000259" key="4">
    <source>
        <dbReference type="SMART" id="SM00093"/>
    </source>
</evidence>
<dbReference type="InterPro" id="IPR023796">
    <property type="entry name" value="Serpin_dom"/>
</dbReference>
<reference evidence="5" key="1">
    <citation type="journal article" date="2020" name="mSystems">
        <title>Genome- and Community-Level Interaction Insights into Carbon Utilization and Element Cycling Functions of Hydrothermarchaeota in Hydrothermal Sediment.</title>
        <authorList>
            <person name="Zhou Z."/>
            <person name="Liu Y."/>
            <person name="Xu W."/>
            <person name="Pan J."/>
            <person name="Luo Z.H."/>
            <person name="Li M."/>
        </authorList>
    </citation>
    <scope>NUCLEOTIDE SEQUENCE [LARGE SCALE GENOMIC DNA]</scope>
    <source>
        <strain evidence="5">SpSt-556</strain>
    </source>
</reference>
<gene>
    <name evidence="5" type="ORF">ENT17_12530</name>
</gene>
<dbReference type="InterPro" id="IPR023795">
    <property type="entry name" value="Serpin_CS"/>
</dbReference>
<dbReference type="AlphaFoldDB" id="A0A7C4L344"/>
<feature type="signal peptide" evidence="3">
    <location>
        <begin position="1"/>
        <end position="26"/>
    </location>
</feature>
<dbReference type="Pfam" id="PF00079">
    <property type="entry name" value="Serpin"/>
    <property type="match status" value="1"/>
</dbReference>
<dbReference type="InterPro" id="IPR000215">
    <property type="entry name" value="Serpin_fam"/>
</dbReference>
<comment type="similarity">
    <text evidence="1">Belongs to the serpin family.</text>
</comment>
<dbReference type="GO" id="GO:0005615">
    <property type="term" value="C:extracellular space"/>
    <property type="evidence" value="ECO:0007669"/>
    <property type="project" value="InterPro"/>
</dbReference>
<dbReference type="PROSITE" id="PS51257">
    <property type="entry name" value="PROKAR_LIPOPROTEIN"/>
    <property type="match status" value="1"/>
</dbReference>
<dbReference type="PANTHER" id="PTHR11461:SF211">
    <property type="entry name" value="GH10112P-RELATED"/>
    <property type="match status" value="1"/>
</dbReference>
<evidence type="ECO:0000313" key="5">
    <source>
        <dbReference type="EMBL" id="HGS88423.1"/>
    </source>
</evidence>
<proteinExistence type="inferred from homology"/>
<dbReference type="SUPFAM" id="SSF56574">
    <property type="entry name" value="Serpins"/>
    <property type="match status" value="1"/>
</dbReference>
<organism evidence="5">
    <name type="scientific">Bellilinea caldifistulae</name>
    <dbReference type="NCBI Taxonomy" id="360411"/>
    <lineage>
        <taxon>Bacteria</taxon>
        <taxon>Bacillati</taxon>
        <taxon>Chloroflexota</taxon>
        <taxon>Anaerolineae</taxon>
        <taxon>Anaerolineales</taxon>
        <taxon>Anaerolineaceae</taxon>
        <taxon>Bellilinea</taxon>
    </lineage>
</organism>
<feature type="region of interest" description="Disordered" evidence="2">
    <location>
        <begin position="26"/>
        <end position="47"/>
    </location>
</feature>
<name>A0A7C4L344_9CHLR</name>
<dbReference type="Gene3D" id="2.30.39.10">
    <property type="entry name" value="Alpha-1-antitrypsin, domain 1"/>
    <property type="match status" value="1"/>
</dbReference>
<feature type="chain" id="PRO_5028408297" evidence="3">
    <location>
        <begin position="27"/>
        <end position="443"/>
    </location>
</feature>
<protein>
    <submittedName>
        <fullName evidence="5">Serpin family protein</fullName>
    </submittedName>
</protein>
<dbReference type="PANTHER" id="PTHR11461">
    <property type="entry name" value="SERINE PROTEASE INHIBITOR, SERPIN"/>
    <property type="match status" value="1"/>
</dbReference>
<dbReference type="Gene3D" id="3.30.497.10">
    <property type="entry name" value="Antithrombin, subunit I, domain 2"/>
    <property type="match status" value="1"/>
</dbReference>
<accession>A0A7C4L344</accession>
<dbReference type="CDD" id="cd19590">
    <property type="entry name" value="serpin_thermopin-like"/>
    <property type="match status" value="1"/>
</dbReference>
<dbReference type="InterPro" id="IPR042185">
    <property type="entry name" value="Serpin_sf_2"/>
</dbReference>
<dbReference type="SMART" id="SM00093">
    <property type="entry name" value="SERPIN"/>
    <property type="match status" value="1"/>
</dbReference>
<evidence type="ECO:0000256" key="2">
    <source>
        <dbReference type="SAM" id="MobiDB-lite"/>
    </source>
</evidence>
<keyword evidence="3" id="KW-0732">Signal</keyword>
<comment type="caution">
    <text evidence="5">The sequence shown here is derived from an EMBL/GenBank/DDBJ whole genome shotgun (WGS) entry which is preliminary data.</text>
</comment>
<sequence>MSLWRKSLIVLLAGLLTLTACSPALTPLPTEPTVNPTPKESGMDEDEVLISSRPRNTAPPSGEIALRELVNGNNAFALDLYQRLAQERGNLFYSPYSISLALAMTYAGARGETEQQMAQTLHFTLPQEQLHPAFNMLDLNLRPLEQKPASREEQPFQLNIANSLWGQAGFDFLPEFLDLLAENYGAGMYRVDYNEPEAARQRINRWVEEQTREKIKDLIAEGVLNPLTRLVLVNAIYFKGAWVYPFDEGATREAAFTLLDGSQVTVPMMSLAKNLLYLRGPNYQVVRLPYQDSAMGMLVIIPDEGQFEEVEKAISPQLLEEIRTSYSLTALRLSMPRFKVESSFNLSQTLAEMGMPAAFEAELADFSGMTGRKDLFIADVVHKAYVDVNEKGTEAAAATAVVMELSAMPMEEVELTIDRPFLFLIEDQQSGTILFAGRIVDPR</sequence>
<evidence type="ECO:0000256" key="3">
    <source>
        <dbReference type="SAM" id="SignalP"/>
    </source>
</evidence>
<feature type="domain" description="Serpin" evidence="4">
    <location>
        <begin position="78"/>
        <end position="442"/>
    </location>
</feature>